<evidence type="ECO:0000313" key="1">
    <source>
        <dbReference type="EMBL" id="KAK5695909.1"/>
    </source>
</evidence>
<protein>
    <submittedName>
        <fullName evidence="1">Uncharacterized protein</fullName>
    </submittedName>
</protein>
<organism evidence="1 2">
    <name type="scientific">Elasticomyces elasticus</name>
    <dbReference type="NCBI Taxonomy" id="574655"/>
    <lineage>
        <taxon>Eukaryota</taxon>
        <taxon>Fungi</taxon>
        <taxon>Dikarya</taxon>
        <taxon>Ascomycota</taxon>
        <taxon>Pezizomycotina</taxon>
        <taxon>Dothideomycetes</taxon>
        <taxon>Dothideomycetidae</taxon>
        <taxon>Mycosphaerellales</taxon>
        <taxon>Teratosphaeriaceae</taxon>
        <taxon>Elasticomyces</taxon>
    </lineage>
</organism>
<sequence>MMLRLPIEQGLILQQKVLAREYTTAMTTTPPPSKLLALPLEIRNDIWDLAFSGFVLQREVNIFYTNPPDKNLLLSNRQIFNEAEGFFLTRYLEYWKLTRFSITYKYWNNNAAINLPDEALASIRLVSVCINSTYLYESYLTTHRFRPTQAAKRLLWTLDERVPNYIDFRRGEDGRWWSESVHQLEDHELPLVGGSDVLVITVGPDGAIHCSRPAELSMSEHSIVRYRLTNSVLNTLAGVTCG</sequence>
<name>A0AAN7W706_9PEZI</name>
<accession>A0AAN7W706</accession>
<dbReference type="EMBL" id="JAVRQU010000013">
    <property type="protein sequence ID" value="KAK5695909.1"/>
    <property type="molecule type" value="Genomic_DNA"/>
</dbReference>
<dbReference type="Proteomes" id="UP001310594">
    <property type="component" value="Unassembled WGS sequence"/>
</dbReference>
<evidence type="ECO:0000313" key="2">
    <source>
        <dbReference type="Proteomes" id="UP001310594"/>
    </source>
</evidence>
<proteinExistence type="predicted"/>
<dbReference type="AlphaFoldDB" id="A0AAN7W706"/>
<reference evidence="1" key="1">
    <citation type="submission" date="2023-08" db="EMBL/GenBank/DDBJ databases">
        <title>Black Yeasts Isolated from many extreme environments.</title>
        <authorList>
            <person name="Coleine C."/>
            <person name="Stajich J.E."/>
            <person name="Selbmann L."/>
        </authorList>
    </citation>
    <scope>NUCLEOTIDE SEQUENCE</scope>
    <source>
        <strain evidence="1">CCFEE 5810</strain>
    </source>
</reference>
<gene>
    <name evidence="1" type="ORF">LTR97_008329</name>
</gene>
<comment type="caution">
    <text evidence="1">The sequence shown here is derived from an EMBL/GenBank/DDBJ whole genome shotgun (WGS) entry which is preliminary data.</text>
</comment>